<dbReference type="AlphaFoldDB" id="A0AAC8Q7W1"/>
<dbReference type="InterPro" id="IPR001680">
    <property type="entry name" value="WD40_rpt"/>
</dbReference>
<dbReference type="Proteomes" id="UP000256345">
    <property type="component" value="Unassembled WGS sequence"/>
</dbReference>
<gene>
    <name evidence="2" type="ORF">AA314_04299</name>
    <name evidence="3" type="ORF">ATI61_11761</name>
</gene>
<dbReference type="SUPFAM" id="SSF50998">
    <property type="entry name" value="Quinoprotein alcohol dehydrogenase-like"/>
    <property type="match status" value="1"/>
</dbReference>
<reference evidence="3 5" key="2">
    <citation type="submission" date="2018-08" db="EMBL/GenBank/DDBJ databases">
        <title>Genomic Encyclopedia of Archaeal and Bacterial Type Strains, Phase II (KMG-II): from individual species to whole genera.</title>
        <authorList>
            <person name="Goeker M."/>
        </authorList>
    </citation>
    <scope>NUCLEOTIDE SEQUENCE [LARGE SCALE GENOMIC DNA]</scope>
    <source>
        <strain evidence="3 5">DSM 2261</strain>
    </source>
</reference>
<name>A0AAC8Q7W1_9BACT</name>
<organism evidence="2 4">
    <name type="scientific">Archangium gephyra</name>
    <dbReference type="NCBI Taxonomy" id="48"/>
    <lineage>
        <taxon>Bacteria</taxon>
        <taxon>Pseudomonadati</taxon>
        <taxon>Myxococcota</taxon>
        <taxon>Myxococcia</taxon>
        <taxon>Myxococcales</taxon>
        <taxon>Cystobacterineae</taxon>
        <taxon>Archangiaceae</taxon>
        <taxon>Archangium</taxon>
    </lineage>
</organism>
<feature type="repeat" description="WD" evidence="1">
    <location>
        <begin position="295"/>
        <end position="326"/>
    </location>
</feature>
<evidence type="ECO:0000313" key="4">
    <source>
        <dbReference type="Proteomes" id="UP000035579"/>
    </source>
</evidence>
<dbReference type="KEGG" id="age:AA314_04299"/>
<dbReference type="Proteomes" id="UP000035579">
    <property type="component" value="Chromosome"/>
</dbReference>
<accession>A0AAC8Q7W1</accession>
<keyword evidence="5" id="KW-1185">Reference proteome</keyword>
<dbReference type="PANTHER" id="PTHR19879:SF9">
    <property type="entry name" value="TRANSCRIPTION INITIATION FACTOR TFIID SUBUNIT 5"/>
    <property type="match status" value="1"/>
</dbReference>
<evidence type="ECO:0000313" key="5">
    <source>
        <dbReference type="Proteomes" id="UP000256345"/>
    </source>
</evidence>
<sequence>MHSQREPITVANASRLTRVRRFGPPASIKSWGQHLAFDSQSTLLLAMERTQPDRIRWWNLRGESDLPACSAEMPLSSEFCVLPGRELVVAVGEPDATAPAAWKKRLVALSTRDGSLRNEAPFPHFLSGMSASADGSLLAMTVDDGKGLLWDVERWRSLREMEAPPKNFYSQGCAISPDGRFIAAAQSQTPTDEGSGTLQLWDATTGATLCLLSGNDPYVWDVAFHPTEPLLAAGTGDNGIHVVDLEQRRIVRTFDAPRAWRLSFNPDGSLLVVAGDGPFFSVYRFDTGECLFGHQDGNDEQTSSAAFSPDGAYVAWGQGDYTVGLWAVPYPSLEPR</sequence>
<dbReference type="SMART" id="SM00320">
    <property type="entry name" value="WD40"/>
    <property type="match status" value="5"/>
</dbReference>
<evidence type="ECO:0000313" key="3">
    <source>
        <dbReference type="EMBL" id="REG23218.1"/>
    </source>
</evidence>
<dbReference type="Pfam" id="PF00400">
    <property type="entry name" value="WD40"/>
    <property type="match status" value="1"/>
</dbReference>
<protein>
    <submittedName>
        <fullName evidence="3">WD domain G-beta repeat uncharacterized protein</fullName>
    </submittedName>
    <submittedName>
        <fullName evidence="2">WD-repeat protein</fullName>
    </submittedName>
</protein>
<proteinExistence type="predicted"/>
<keyword evidence="1" id="KW-0853">WD repeat</keyword>
<reference evidence="2 4" key="1">
    <citation type="submission" date="2015-05" db="EMBL/GenBank/DDBJ databases">
        <title>Genome assembly of Archangium gephyra DSM 2261.</title>
        <authorList>
            <person name="Sharma G."/>
            <person name="Subramanian S."/>
        </authorList>
    </citation>
    <scope>NUCLEOTIDE SEQUENCE [LARGE SCALE GENOMIC DNA]</scope>
    <source>
        <strain evidence="2 4">DSM 2261</strain>
    </source>
</reference>
<dbReference type="Gene3D" id="2.130.10.10">
    <property type="entry name" value="YVTN repeat-like/Quinoprotein amine dehydrogenase"/>
    <property type="match status" value="1"/>
</dbReference>
<dbReference type="PROSITE" id="PS50082">
    <property type="entry name" value="WD_REPEATS_2"/>
    <property type="match status" value="2"/>
</dbReference>
<feature type="repeat" description="WD" evidence="1">
    <location>
        <begin position="212"/>
        <end position="253"/>
    </location>
</feature>
<dbReference type="InterPro" id="IPR015943">
    <property type="entry name" value="WD40/YVTN_repeat-like_dom_sf"/>
</dbReference>
<evidence type="ECO:0000256" key="1">
    <source>
        <dbReference type="PROSITE-ProRule" id="PRU00221"/>
    </source>
</evidence>
<dbReference type="PANTHER" id="PTHR19879">
    <property type="entry name" value="TRANSCRIPTION INITIATION FACTOR TFIID"/>
    <property type="match status" value="1"/>
</dbReference>
<dbReference type="EMBL" id="CP011509">
    <property type="protein sequence ID" value="AKJ02673.1"/>
    <property type="molecule type" value="Genomic_DNA"/>
</dbReference>
<dbReference type="RefSeq" id="WP_047856938.1">
    <property type="nucleotide sequence ID" value="NZ_CP011509.1"/>
</dbReference>
<evidence type="ECO:0000313" key="2">
    <source>
        <dbReference type="EMBL" id="AKJ02673.1"/>
    </source>
</evidence>
<dbReference type="InterPro" id="IPR011047">
    <property type="entry name" value="Quinoprotein_ADH-like_sf"/>
</dbReference>
<dbReference type="EMBL" id="QUMU01000017">
    <property type="protein sequence ID" value="REG23218.1"/>
    <property type="molecule type" value="Genomic_DNA"/>
</dbReference>